<feature type="domain" description="CRAL-TRIO" evidence="2">
    <location>
        <begin position="159"/>
        <end position="307"/>
    </location>
</feature>
<dbReference type="Proteomes" id="UP001429100">
    <property type="component" value="Unassembled WGS sequence"/>
</dbReference>
<evidence type="ECO:0000313" key="5">
    <source>
        <dbReference type="Proteomes" id="UP001429100"/>
    </source>
</evidence>
<dbReference type="SMART" id="SM00516">
    <property type="entry name" value="SEC14"/>
    <property type="match status" value="1"/>
</dbReference>
<dbReference type="SUPFAM" id="SSF46938">
    <property type="entry name" value="CRAL/TRIO N-terminal domain"/>
    <property type="match status" value="1"/>
</dbReference>
<dbReference type="Pfam" id="PF00650">
    <property type="entry name" value="CRAL_TRIO"/>
    <property type="match status" value="1"/>
</dbReference>
<dbReference type="Proteomes" id="UP000199752">
    <property type="component" value="Chromosome 8"/>
</dbReference>
<evidence type="ECO:0000313" key="3">
    <source>
        <dbReference type="EMBL" id="CUV07932.1"/>
    </source>
</evidence>
<dbReference type="EMBL" id="LN877954">
    <property type="protein sequence ID" value="CUV07932.1"/>
    <property type="molecule type" value="Genomic_DNA"/>
</dbReference>
<evidence type="ECO:0000259" key="2">
    <source>
        <dbReference type="PROSITE" id="PS50191"/>
    </source>
</evidence>
<proteinExistence type="predicted"/>
<protein>
    <submittedName>
        <fullName evidence="4">SEC14/CRAL-TRIO lipid binding domain containing protein</fullName>
    </submittedName>
</protein>
<reference evidence="3" key="2">
    <citation type="submission" date="2015-08" db="EMBL/GenBank/DDBJ databases">
        <authorList>
            <person name="Babu N.S."/>
            <person name="Beckwith C.J."/>
            <person name="Beseler K.G."/>
            <person name="Brison A."/>
            <person name="Carone J.V."/>
            <person name="Caskin T.P."/>
            <person name="Diamond M."/>
            <person name="Durham M.E."/>
            <person name="Foxe J.M."/>
            <person name="Go M."/>
            <person name="Henderson B.A."/>
            <person name="Jones I.B."/>
            <person name="McGettigan J.A."/>
            <person name="Micheletti S.J."/>
            <person name="Nasrallah M.E."/>
            <person name="Ortiz D."/>
            <person name="Piller C.R."/>
            <person name="Privatt S.R."/>
            <person name="Schneider S.L."/>
            <person name="Sharp S."/>
            <person name="Smith T.C."/>
            <person name="Stanton J.D."/>
            <person name="Ullery H.E."/>
            <person name="Wilson R.J."/>
            <person name="Serrano M.G."/>
            <person name="Buck G."/>
            <person name="Lee V."/>
            <person name="Wang Y."/>
            <person name="Carvalho R."/>
            <person name="Voegtly L."/>
            <person name="Shi R."/>
            <person name="Duckworth R."/>
            <person name="Johnson A."/>
            <person name="Loviza R."/>
            <person name="Walstead R."/>
            <person name="Shah Z."/>
            <person name="Kiflezghi M."/>
            <person name="Wade K."/>
            <person name="Ball S.L."/>
            <person name="Bradley K.W."/>
            <person name="Asai D.J."/>
            <person name="Bowman C.A."/>
            <person name="Russell D.A."/>
            <person name="Pope W.H."/>
            <person name="Jacobs-Sera D."/>
            <person name="Hendrix R.W."/>
            <person name="Hatfull G.F."/>
        </authorList>
    </citation>
    <scope>NUCLEOTIDE SEQUENCE [LARGE SCALE GENOMIC DNA]</scope>
</reference>
<dbReference type="EMBL" id="JTAI01000002">
    <property type="protein sequence ID" value="PPS98229.1"/>
    <property type="molecule type" value="Genomic_DNA"/>
</dbReference>
<dbReference type="InterPro" id="IPR036865">
    <property type="entry name" value="CRAL-TRIO_dom_sf"/>
</dbReference>
<gene>
    <name evidence="3" type="ORF">CHUDEA8_3790</name>
    <name evidence="4" type="ORF">GY17_00000823</name>
</gene>
<name>A0A0S4TL33_CRYHO</name>
<evidence type="ECO:0000313" key="4">
    <source>
        <dbReference type="EMBL" id="PPS98229.1"/>
    </source>
</evidence>
<dbReference type="VEuPathDB" id="CryptoDB:Chro.80436"/>
<dbReference type="VEuPathDB" id="CryptoDB:CHUDEA8_3790"/>
<reference evidence="4 5" key="1">
    <citation type="submission" date="2014-11" db="EMBL/GenBank/DDBJ databases">
        <title>Comparative genomic analysis of Cryptosporidium hominis reveals occurrence of genetic recombination in virulent subtypes.</title>
        <authorList>
            <person name="Guo Y."/>
            <person name="Tang K."/>
            <person name="Frace M."/>
            <person name="Li N."/>
            <person name="Roellig D.M."/>
            <person name="Sammons S."/>
            <person name="Knipe K."/>
            <person name="Rowe L."/>
            <person name="Feng Y."/>
            <person name="Xiao L."/>
        </authorList>
    </citation>
    <scope>NUCLEOTIDE SEQUENCE [LARGE SCALE GENOMIC DNA]</scope>
    <source>
        <strain evidence="4">30976</strain>
    </source>
</reference>
<dbReference type="InterPro" id="IPR001251">
    <property type="entry name" value="CRAL-TRIO_dom"/>
</dbReference>
<dbReference type="PROSITE" id="PS50191">
    <property type="entry name" value="CRAL_TRIO"/>
    <property type="match status" value="1"/>
</dbReference>
<dbReference type="OrthoDB" id="75724at2759"/>
<feature type="region of interest" description="Disordered" evidence="1">
    <location>
        <begin position="1"/>
        <end position="26"/>
    </location>
</feature>
<accession>A0A0S4TL33</accession>
<feature type="compositionally biased region" description="Polar residues" evidence="1">
    <location>
        <begin position="1"/>
        <end position="18"/>
    </location>
</feature>
<sequence length="318" mass="37743">MTNSPSPKHQTPHSNSPTHHGHTIKEDRLAKYRNGREKDLTVTKYRPLEVVNFNPPIDAIRHGFGENGMRYIFGDLPLDEFEEGKIREMHTYLKSRHVSLKNTAFCDNHLLLRYLQGNEYDFVKAWDDIKRHVRWRQNFRMIEDRNKLEKLLRNGYCYIHGRDKLLRPIIVFRAKAFLDGEEPDNIIHVVYYWFEFVITNMLAWNRVEQWRVIMDLQDVTFYNAPISLLKDIAINLQRNYRGYLAQMSFINAPIIFWGLWQAISLVLPQSTRDKITLCTSDYKSELLKWINPNQLEKKYHGTASDVNSFREPVLPPLH</sequence>
<dbReference type="AlphaFoldDB" id="A0A0S4TL33"/>
<dbReference type="VEuPathDB" id="CryptoDB:ChTU502y2012_405g0375"/>
<dbReference type="VEuPathDB" id="CryptoDB:GY17_00000823"/>
<reference evidence="4 5" key="3">
    <citation type="submission" date="2017-10" db="EMBL/GenBank/DDBJ databases">
        <title>Consistent, comparative and evidence-based genome annotation and re-annotation for the closely-related species, Cryptosporidium parvum, C. hominis and C. tyzzeri.</title>
        <authorList>
            <person name="Baptista R.P."/>
            <person name="Li Y."/>
            <person name="Sateriale A."/>
            <person name="Striepen B."/>
            <person name="Kissinger J.C."/>
        </authorList>
    </citation>
    <scope>NUCLEOTIDE SEQUENCE [LARGE SCALE GENOMIC DNA]</scope>
    <source>
        <strain evidence="4">30976</strain>
    </source>
</reference>
<dbReference type="SUPFAM" id="SSF52087">
    <property type="entry name" value="CRAL/TRIO domain"/>
    <property type="match status" value="1"/>
</dbReference>
<dbReference type="PANTHER" id="PTHR46818">
    <property type="entry name" value="DOMAIN-CONTAINING PROTEIN, PUTATIVE-RELATED"/>
    <property type="match status" value="1"/>
</dbReference>
<dbReference type="Gene3D" id="3.40.525.10">
    <property type="entry name" value="CRAL-TRIO lipid binding domain"/>
    <property type="match status" value="1"/>
</dbReference>
<dbReference type="VEuPathDB" id="CryptoDB:Chro.80437"/>
<dbReference type="CDD" id="cd00170">
    <property type="entry name" value="SEC14"/>
    <property type="match status" value="1"/>
</dbReference>
<dbReference type="InterPro" id="IPR036273">
    <property type="entry name" value="CRAL/TRIO_N_dom_sf"/>
</dbReference>
<evidence type="ECO:0000256" key="1">
    <source>
        <dbReference type="SAM" id="MobiDB-lite"/>
    </source>
</evidence>
<dbReference type="PANTHER" id="PTHR46818:SF1">
    <property type="entry name" value="CHROMOSOME UNDETERMINED SCAFFOLD_125, WHOLE GENOME SHOTGUN SEQUENCE"/>
    <property type="match status" value="1"/>
</dbReference>
<keyword evidence="5" id="KW-1185">Reference proteome</keyword>
<organism evidence="3">
    <name type="scientific">Cryptosporidium hominis</name>
    <dbReference type="NCBI Taxonomy" id="237895"/>
    <lineage>
        <taxon>Eukaryota</taxon>
        <taxon>Sar</taxon>
        <taxon>Alveolata</taxon>
        <taxon>Apicomplexa</taxon>
        <taxon>Conoidasida</taxon>
        <taxon>Coccidia</taxon>
        <taxon>Eucoccidiorida</taxon>
        <taxon>Eimeriorina</taxon>
        <taxon>Cryptosporidiidae</taxon>
        <taxon>Cryptosporidium</taxon>
    </lineage>
</organism>